<dbReference type="AlphaFoldDB" id="A0A381USG5"/>
<accession>A0A381USG5</accession>
<organism evidence="1">
    <name type="scientific">marine metagenome</name>
    <dbReference type="NCBI Taxonomy" id="408172"/>
    <lineage>
        <taxon>unclassified sequences</taxon>
        <taxon>metagenomes</taxon>
        <taxon>ecological metagenomes</taxon>
    </lineage>
</organism>
<dbReference type="EMBL" id="UINC01006968">
    <property type="protein sequence ID" value="SVA30691.1"/>
    <property type="molecule type" value="Genomic_DNA"/>
</dbReference>
<name>A0A381USG5_9ZZZZ</name>
<gene>
    <name evidence="1" type="ORF">METZ01_LOCUS83545</name>
</gene>
<evidence type="ECO:0000313" key="1">
    <source>
        <dbReference type="EMBL" id="SVA30691.1"/>
    </source>
</evidence>
<feature type="non-terminal residue" evidence="1">
    <location>
        <position position="1"/>
    </location>
</feature>
<sequence>VLSEKPGPDVGRASREGVRQVIDHLQARMTVDSLLLVVLIGHGTFDGTDAKFNLVGPDLEAREWDSLMDTLPGQLVIVNTTAASFPFLERLAAPGRIVIVATDSSAQRYETRFAEFFSSVFEVDSSDINKDGRVSILEAFLFCSEEVGRWYERQGQLATERPVLEDSGDGIGTEAGGEGMDGLIARQVFLDQPIESQVKVYPEFVELFERRDQLEQQVDNIKMRRSDLTPEDYRRELERLLIDLAKVSSIIRNKTQ</sequence>
<proteinExistence type="predicted"/>
<protein>
    <submittedName>
        <fullName evidence="1">Uncharacterized protein</fullName>
    </submittedName>
</protein>
<reference evidence="1" key="1">
    <citation type="submission" date="2018-05" db="EMBL/GenBank/DDBJ databases">
        <authorList>
            <person name="Lanie J.A."/>
            <person name="Ng W.-L."/>
            <person name="Kazmierczak K.M."/>
            <person name="Andrzejewski T.M."/>
            <person name="Davidsen T.M."/>
            <person name="Wayne K.J."/>
            <person name="Tettelin H."/>
            <person name="Glass J.I."/>
            <person name="Rusch D."/>
            <person name="Podicherti R."/>
            <person name="Tsui H.-C.T."/>
            <person name="Winkler M.E."/>
        </authorList>
    </citation>
    <scope>NUCLEOTIDE SEQUENCE</scope>
</reference>